<feature type="compositionally biased region" description="Low complexity" evidence="1">
    <location>
        <begin position="91"/>
        <end position="119"/>
    </location>
</feature>
<dbReference type="SUPFAM" id="SSF52540">
    <property type="entry name" value="P-loop containing nucleoside triphosphate hydrolases"/>
    <property type="match status" value="1"/>
</dbReference>
<protein>
    <submittedName>
        <fullName evidence="2">Chromosome partitioning protein</fullName>
    </submittedName>
</protein>
<evidence type="ECO:0000256" key="1">
    <source>
        <dbReference type="SAM" id="MobiDB-lite"/>
    </source>
</evidence>
<name>A0ABT0QZV9_9MICO</name>
<evidence type="ECO:0000313" key="3">
    <source>
        <dbReference type="Proteomes" id="UP001203761"/>
    </source>
</evidence>
<gene>
    <name evidence="2" type="ORF">Bequi_07310</name>
</gene>
<dbReference type="PANTHER" id="PTHR43384:SF14">
    <property type="entry name" value="ESX-1 SECRETION-ASSOCIATED PROTEIN ESPI"/>
    <property type="match status" value="1"/>
</dbReference>
<reference evidence="2" key="1">
    <citation type="submission" date="2022-02" db="EMBL/GenBank/DDBJ databases">
        <authorList>
            <person name="Lee M."/>
            <person name="Kim S.-J."/>
            <person name="Jung M.-Y."/>
        </authorList>
    </citation>
    <scope>NUCLEOTIDE SEQUENCE</scope>
    <source>
        <strain evidence="2">JHP9</strain>
    </source>
</reference>
<feature type="compositionally biased region" description="Basic and acidic residues" evidence="1">
    <location>
        <begin position="76"/>
        <end position="89"/>
    </location>
</feature>
<organism evidence="2 3">
    <name type="scientific">Brachybacterium equifaecis</name>
    <dbReference type="NCBI Taxonomy" id="2910770"/>
    <lineage>
        <taxon>Bacteria</taxon>
        <taxon>Bacillati</taxon>
        <taxon>Actinomycetota</taxon>
        <taxon>Actinomycetes</taxon>
        <taxon>Micrococcales</taxon>
        <taxon>Dermabacteraceae</taxon>
        <taxon>Brachybacterium</taxon>
    </lineage>
</organism>
<accession>A0ABT0QZV9</accession>
<dbReference type="InterPro" id="IPR027417">
    <property type="entry name" value="P-loop_NTPase"/>
</dbReference>
<dbReference type="PANTHER" id="PTHR43384">
    <property type="entry name" value="SEPTUM SITE-DETERMINING PROTEIN MIND HOMOLOG, CHLOROPLASTIC-RELATED"/>
    <property type="match status" value="1"/>
</dbReference>
<dbReference type="EMBL" id="JAKNCJ010000002">
    <property type="protein sequence ID" value="MCL6423192.1"/>
    <property type="molecule type" value="Genomic_DNA"/>
</dbReference>
<keyword evidence="3" id="KW-1185">Reference proteome</keyword>
<dbReference type="Gene3D" id="3.40.50.300">
    <property type="entry name" value="P-loop containing nucleotide triphosphate hydrolases"/>
    <property type="match status" value="1"/>
</dbReference>
<dbReference type="RefSeq" id="WP_249737281.1">
    <property type="nucleotide sequence ID" value="NZ_JAKNCJ010000002.1"/>
</dbReference>
<comment type="caution">
    <text evidence="2">The sequence shown here is derived from an EMBL/GenBank/DDBJ whole genome shotgun (WGS) entry which is preliminary data.</text>
</comment>
<feature type="compositionally biased region" description="Low complexity" evidence="1">
    <location>
        <begin position="168"/>
        <end position="272"/>
    </location>
</feature>
<dbReference type="InterPro" id="IPR050625">
    <property type="entry name" value="ParA/MinD_ATPase"/>
</dbReference>
<sequence>MIAQARITSETTATVHLAARDVEIQGDSITDVRTQVKQAFIAAAREAGEPIDVVIVESDVRHHLLVEPTGRITARTADDRPLYGPREDAQGPEAAETPAGTAPAAGAPAAASASDEGSALTATSLPTFTAAGDPSEESSDQPVEPAGFVPVAPPADASEGTASASPVTAPSPVTASPMPASSVATSPVAPSPAQAPASDSAPVATLAAAPTTAAPAPANTPAAPSSAEAPASASAPSASASASTASGLAPAGKPAAAAPASPSAAADPSAPARPTVQATDRPRPTLQDLQEGTRPPTEAPATRGWQGTVARMTGGRISPAPNRAEREEREQLARITRSLDAPKNIAVVNLKGGAHKTTSSLMLAATLGRARGGGVLAWDNNETRGTLGWRGMPGQHKRTALDLLHNLDSLQDPSTTVSDLDRYVRPQEATRFDILASDEDPGSAALIDEDAFHRLNDTLSRFYRLKVIDTGNNVRASNWLAAVRSADQLVIVSTLREDTFNAAAWMIDELRATGLAEQVDHAVTILSHNSTKKVDPVLRTRLLQHFGAHTRAIVEVPFEHQFVDGSPLDWPRIHPSTKAAWLKATAAVVDGL</sequence>
<dbReference type="Proteomes" id="UP001203761">
    <property type="component" value="Unassembled WGS sequence"/>
</dbReference>
<evidence type="ECO:0000313" key="2">
    <source>
        <dbReference type="EMBL" id="MCL6423192.1"/>
    </source>
</evidence>
<feature type="region of interest" description="Disordered" evidence="1">
    <location>
        <begin position="71"/>
        <end position="307"/>
    </location>
</feature>
<proteinExistence type="predicted"/>